<organism evidence="1 2">
    <name type="scientific">Portunus trituberculatus</name>
    <name type="common">Swimming crab</name>
    <name type="synonym">Neptunus trituberculatus</name>
    <dbReference type="NCBI Taxonomy" id="210409"/>
    <lineage>
        <taxon>Eukaryota</taxon>
        <taxon>Metazoa</taxon>
        <taxon>Ecdysozoa</taxon>
        <taxon>Arthropoda</taxon>
        <taxon>Crustacea</taxon>
        <taxon>Multicrustacea</taxon>
        <taxon>Malacostraca</taxon>
        <taxon>Eumalacostraca</taxon>
        <taxon>Eucarida</taxon>
        <taxon>Decapoda</taxon>
        <taxon>Pleocyemata</taxon>
        <taxon>Brachyura</taxon>
        <taxon>Eubrachyura</taxon>
        <taxon>Portunoidea</taxon>
        <taxon>Portunidae</taxon>
        <taxon>Portuninae</taxon>
        <taxon>Portunus</taxon>
    </lineage>
</organism>
<sequence length="86" mass="9634">MINRKTLRSMAQHVQAARGKWAPRYGGTGQCSVLLRASRDSGFGWRGQGEARLLWVKFPSLKFLLLPMLPLGQFGTKELCAEGDER</sequence>
<protein>
    <submittedName>
        <fullName evidence="1">Uncharacterized protein</fullName>
    </submittedName>
</protein>
<dbReference type="EMBL" id="VSRR010001415">
    <property type="protein sequence ID" value="MPC25090.1"/>
    <property type="molecule type" value="Genomic_DNA"/>
</dbReference>
<dbReference type="Proteomes" id="UP000324222">
    <property type="component" value="Unassembled WGS sequence"/>
</dbReference>
<comment type="caution">
    <text evidence="1">The sequence shown here is derived from an EMBL/GenBank/DDBJ whole genome shotgun (WGS) entry which is preliminary data.</text>
</comment>
<evidence type="ECO:0000313" key="2">
    <source>
        <dbReference type="Proteomes" id="UP000324222"/>
    </source>
</evidence>
<dbReference type="AlphaFoldDB" id="A0A5B7DUE2"/>
<gene>
    <name evidence="1" type="ORF">E2C01_018191</name>
</gene>
<reference evidence="1 2" key="1">
    <citation type="submission" date="2019-05" db="EMBL/GenBank/DDBJ databases">
        <title>Another draft genome of Portunus trituberculatus and its Hox gene families provides insights of decapod evolution.</title>
        <authorList>
            <person name="Jeong J.-H."/>
            <person name="Song I."/>
            <person name="Kim S."/>
            <person name="Choi T."/>
            <person name="Kim D."/>
            <person name="Ryu S."/>
            <person name="Kim W."/>
        </authorList>
    </citation>
    <scope>NUCLEOTIDE SEQUENCE [LARGE SCALE GENOMIC DNA]</scope>
    <source>
        <tissue evidence="1">Muscle</tissue>
    </source>
</reference>
<proteinExistence type="predicted"/>
<keyword evidence="2" id="KW-1185">Reference proteome</keyword>
<accession>A0A5B7DUE2</accession>
<name>A0A5B7DUE2_PORTR</name>
<evidence type="ECO:0000313" key="1">
    <source>
        <dbReference type="EMBL" id="MPC25090.1"/>
    </source>
</evidence>